<reference evidence="1 2" key="1">
    <citation type="submission" date="2020-07" db="EMBL/GenBank/DDBJ databases">
        <title>Gai3-2, isolated from salt lake.</title>
        <authorList>
            <person name="Cui H."/>
            <person name="Shi X."/>
        </authorList>
    </citation>
    <scope>NUCLEOTIDE SEQUENCE [LARGE SCALE GENOMIC DNA]</scope>
    <source>
        <strain evidence="1 2">Gai3-2</strain>
    </source>
</reference>
<dbReference type="OrthoDB" id="340975at2157"/>
<evidence type="ECO:0000313" key="1">
    <source>
        <dbReference type="EMBL" id="QLG26882.1"/>
    </source>
</evidence>
<keyword evidence="2" id="KW-1185">Reference proteome</keyword>
<organism evidence="1 2">
    <name type="scientific">Halorarum halophilum</name>
    <dbReference type="NCBI Taxonomy" id="2743090"/>
    <lineage>
        <taxon>Archaea</taxon>
        <taxon>Methanobacteriati</taxon>
        <taxon>Methanobacteriota</taxon>
        <taxon>Stenosarchaea group</taxon>
        <taxon>Halobacteria</taxon>
        <taxon>Halobacteriales</taxon>
        <taxon>Haloferacaceae</taxon>
        <taxon>Halorarum</taxon>
    </lineage>
</organism>
<dbReference type="RefSeq" id="WP_179168457.1">
    <property type="nucleotide sequence ID" value="NZ_CP058529.1"/>
</dbReference>
<dbReference type="KEGG" id="halg:HUG10_04700"/>
<dbReference type="GeneID" id="56028107"/>
<name>A0A7D5KLJ8_9EURY</name>
<proteinExistence type="predicted"/>
<accession>A0A7D5KLJ8</accession>
<protein>
    <submittedName>
        <fullName evidence="1">Uncharacterized protein</fullName>
    </submittedName>
</protein>
<gene>
    <name evidence="1" type="ORF">HUG10_04700</name>
</gene>
<dbReference type="EMBL" id="CP058529">
    <property type="protein sequence ID" value="QLG26882.1"/>
    <property type="molecule type" value="Genomic_DNA"/>
</dbReference>
<evidence type="ECO:0000313" key="2">
    <source>
        <dbReference type="Proteomes" id="UP000509750"/>
    </source>
</evidence>
<sequence>MPLADYTRTKSEATTIRLTDRRQSVYDALQEATGERSRSQAIDVATEYYCFMAGDNRLQPASGRVARLLRRAREEGSLTAEQIAEIMDCEELPVSYEVAVDCGRSDG</sequence>
<dbReference type="Proteomes" id="UP000509750">
    <property type="component" value="Chromosome"/>
</dbReference>
<dbReference type="AlphaFoldDB" id="A0A7D5KLJ8"/>